<reference evidence="2 3" key="1">
    <citation type="journal article" date="2020" name="Int. J. Syst. Evol. Microbiol.">
        <title>Ureaplasma miroungigenitalium sp. nov. isolated from northern elephant seals (Mirounga angustirostris) and Ureaplasma zalophigenitalium sp. nov. isolated from California sea lions (Zalophus californianus).</title>
        <authorList>
            <person name="Volokhov D.V."/>
            <person name="Gulland F.M."/>
            <person name="Gao Y."/>
            <person name="Chizhikov V.E."/>
        </authorList>
    </citation>
    <scope>NUCLEOTIDE SEQUENCE [LARGE SCALE GENOMIC DNA]</scope>
    <source>
        <strain evidence="2 3">CSL7644-GEN</strain>
    </source>
</reference>
<organism evidence="2 3">
    <name type="scientific">Ureaplasma zalophigenitalium</name>
    <dbReference type="NCBI Taxonomy" id="907723"/>
    <lineage>
        <taxon>Bacteria</taxon>
        <taxon>Bacillati</taxon>
        <taxon>Mycoplasmatota</taxon>
        <taxon>Mycoplasmoidales</taxon>
        <taxon>Mycoplasmoidaceae</taxon>
        <taxon>Ureaplasma</taxon>
    </lineage>
</organism>
<comment type="caution">
    <text evidence="2">The sequence shown here is derived from an EMBL/GenBank/DDBJ whole genome shotgun (WGS) entry which is preliminary data.</text>
</comment>
<evidence type="ECO:0000313" key="3">
    <source>
        <dbReference type="Proteomes" id="UP001207252"/>
    </source>
</evidence>
<evidence type="ECO:0000256" key="1">
    <source>
        <dbReference type="SAM" id="Phobius"/>
    </source>
</evidence>
<keyword evidence="1" id="KW-0812">Transmembrane</keyword>
<feature type="transmembrane region" description="Helical" evidence="1">
    <location>
        <begin position="197"/>
        <end position="218"/>
    </location>
</feature>
<name>A0ABT3BQ67_9BACT</name>
<sequence>MNNFRTPITIIVNQTQSTLKNVYDFLRSSFSNNINVNYGVLHQQINKIYNNWLVYLDKFPLNRAKIENPIVINFIDSWNSSIEKDFHKSFLFINQFFIALPYIMLSYTKSPTTIKSIKWFIGRKTFGVFKQWDQLEGFCKQNLSHKMISSEQTFINDDNKASILDELQKIYNQYWLVHLKHNERKIELRGYFVTHHWWVFVVGLIILGLIVLIIVIAASHKK</sequence>
<protein>
    <submittedName>
        <fullName evidence="2">Uncharacterized protein</fullName>
    </submittedName>
</protein>
<dbReference type="Proteomes" id="UP001207252">
    <property type="component" value="Unassembled WGS sequence"/>
</dbReference>
<accession>A0ABT3BQ67</accession>
<dbReference type="EMBL" id="JAOXHJ010000003">
    <property type="protein sequence ID" value="MCV3754113.1"/>
    <property type="molecule type" value="Genomic_DNA"/>
</dbReference>
<keyword evidence="1" id="KW-1133">Transmembrane helix</keyword>
<proteinExistence type="predicted"/>
<keyword evidence="3" id="KW-1185">Reference proteome</keyword>
<evidence type="ECO:0000313" key="2">
    <source>
        <dbReference type="EMBL" id="MCV3754113.1"/>
    </source>
</evidence>
<dbReference type="RefSeq" id="WP_263817917.1">
    <property type="nucleotide sequence ID" value="NZ_JAOXHJ010000003.1"/>
</dbReference>
<keyword evidence="1" id="KW-0472">Membrane</keyword>
<gene>
    <name evidence="2" type="ORF">OF365_01875</name>
</gene>